<dbReference type="Pfam" id="PF02811">
    <property type="entry name" value="PHP"/>
    <property type="match status" value="1"/>
</dbReference>
<feature type="domain" description="Polymerase/histidinol phosphatase N-terminal" evidence="1">
    <location>
        <begin position="16"/>
        <end position="92"/>
    </location>
</feature>
<dbReference type="EMBL" id="LHYB01000017">
    <property type="protein sequence ID" value="KXB04664.1"/>
    <property type="molecule type" value="Genomic_DNA"/>
</dbReference>
<name>A0A133VE38_9EURY</name>
<evidence type="ECO:0000313" key="2">
    <source>
        <dbReference type="EMBL" id="KXB04664.1"/>
    </source>
</evidence>
<dbReference type="SMART" id="SM00481">
    <property type="entry name" value="POLIIIAc"/>
    <property type="match status" value="1"/>
</dbReference>
<dbReference type="InterPro" id="IPR004013">
    <property type="entry name" value="PHP_dom"/>
</dbReference>
<dbReference type="Gene3D" id="3.20.20.140">
    <property type="entry name" value="Metal-dependent hydrolases"/>
    <property type="match status" value="1"/>
</dbReference>
<dbReference type="GO" id="GO:0008270">
    <property type="term" value="F:zinc ion binding"/>
    <property type="evidence" value="ECO:0007669"/>
    <property type="project" value="TreeGrafter"/>
</dbReference>
<reference evidence="2 3" key="1">
    <citation type="journal article" date="2016" name="Sci. Rep.">
        <title>Metabolic traits of an uncultured archaeal lineage -MSBL1- from brine pools of the Red Sea.</title>
        <authorList>
            <person name="Mwirichia R."/>
            <person name="Alam I."/>
            <person name="Rashid M."/>
            <person name="Vinu M."/>
            <person name="Ba-Alawi W."/>
            <person name="Anthony Kamau A."/>
            <person name="Kamanda Ngugi D."/>
            <person name="Goker M."/>
            <person name="Klenk H.P."/>
            <person name="Bajic V."/>
            <person name="Stingl U."/>
        </authorList>
    </citation>
    <scope>NUCLEOTIDE SEQUENCE [LARGE SCALE GENOMIC DNA]</scope>
    <source>
        <strain evidence="2">SCGC-AAA261O19</strain>
    </source>
</reference>
<protein>
    <recommendedName>
        <fullName evidence="1">Polymerase/histidinol phosphatase N-terminal domain-containing protein</fullName>
    </recommendedName>
</protein>
<sequence>MPRVFGKEEFKMIPEFDFHVHTHYSDGLSEPVEMVEAATARGLRGIAITDHGPELSVGISPTKIEQMMNDVEIVNGDADIPVLLGIEANIIGLNGEIDIDEEILNRLDVVVGGLHNLASSAQIPKALAKDYLNTVMNTMKLQKIDILAHPFWFHEDLSKYLSQEDMEDFAKLAVRTGIAIELNTKYHSPSREVLTTCLREGVKLSLGTDAHTPSEVGDLTWQMSMIKKIGAKKEDLVLEEFL</sequence>
<accession>A0A133VE38</accession>
<dbReference type="Proteomes" id="UP000070076">
    <property type="component" value="Unassembled WGS sequence"/>
</dbReference>
<organism evidence="2 3">
    <name type="scientific">candidate division MSBL1 archaeon SCGC-AAA261O19</name>
    <dbReference type="NCBI Taxonomy" id="1698277"/>
    <lineage>
        <taxon>Archaea</taxon>
        <taxon>Methanobacteriati</taxon>
        <taxon>Methanobacteriota</taxon>
        <taxon>candidate division MSBL1</taxon>
    </lineage>
</organism>
<dbReference type="InterPro" id="IPR003141">
    <property type="entry name" value="Pol/His_phosphatase_N"/>
</dbReference>
<dbReference type="GO" id="GO:0005829">
    <property type="term" value="C:cytosol"/>
    <property type="evidence" value="ECO:0007669"/>
    <property type="project" value="TreeGrafter"/>
</dbReference>
<keyword evidence="3" id="KW-1185">Reference proteome</keyword>
<dbReference type="PANTHER" id="PTHR36928">
    <property type="entry name" value="PHOSPHATASE YCDX-RELATED"/>
    <property type="match status" value="1"/>
</dbReference>
<gene>
    <name evidence="2" type="ORF">AKJ48_01775</name>
</gene>
<dbReference type="InterPro" id="IPR016195">
    <property type="entry name" value="Pol/histidinol_Pase-like"/>
</dbReference>
<comment type="caution">
    <text evidence="2">The sequence shown here is derived from an EMBL/GenBank/DDBJ whole genome shotgun (WGS) entry which is preliminary data.</text>
</comment>
<dbReference type="PANTHER" id="PTHR36928:SF1">
    <property type="entry name" value="PHOSPHATASE YCDX-RELATED"/>
    <property type="match status" value="1"/>
</dbReference>
<evidence type="ECO:0000259" key="1">
    <source>
        <dbReference type="SMART" id="SM00481"/>
    </source>
</evidence>
<evidence type="ECO:0000313" key="3">
    <source>
        <dbReference type="Proteomes" id="UP000070076"/>
    </source>
</evidence>
<dbReference type="GO" id="GO:0042578">
    <property type="term" value="F:phosphoric ester hydrolase activity"/>
    <property type="evidence" value="ECO:0007669"/>
    <property type="project" value="TreeGrafter"/>
</dbReference>
<dbReference type="AlphaFoldDB" id="A0A133VE38"/>
<proteinExistence type="predicted"/>
<dbReference type="InterPro" id="IPR050243">
    <property type="entry name" value="PHP_phosphatase"/>
</dbReference>
<dbReference type="SUPFAM" id="SSF89550">
    <property type="entry name" value="PHP domain-like"/>
    <property type="match status" value="1"/>
</dbReference>